<dbReference type="InterPro" id="IPR047951">
    <property type="entry name" value="Transpos_ISL3"/>
</dbReference>
<dbReference type="OrthoDB" id="369762at2"/>
<evidence type="ECO:0000313" key="4">
    <source>
        <dbReference type="Proteomes" id="UP000000503"/>
    </source>
</evidence>
<dbReference type="EMBL" id="CP002868">
    <property type="protein sequence ID" value="AEJ20566.1"/>
    <property type="molecule type" value="Genomic_DNA"/>
</dbReference>
<protein>
    <submittedName>
        <fullName evidence="3">Transposase IS204/IS1001/IS1096/IS1165 family protein</fullName>
    </submittedName>
</protein>
<reference evidence="4" key="1">
    <citation type="journal article" date="2013" name="Stand. Genomic Sci.">
        <title>Genome sequence of the thermophilic fresh-water bacterium Spirochaeta caldaria type strain (H1(T)), reclassification of Spirochaeta caldaria, Spirochaeta stenostrepta, and Spirochaeta zuelzerae in the genus Treponema as Treponema caldaria comb. nov., Treponema stenostrepta comb. nov., and Treponema zuelzerae comb. nov., and emendation of the genus Treponema.</title>
        <authorList>
            <person name="Abt B."/>
            <person name="Goker M."/>
            <person name="Scheuner C."/>
            <person name="Han C."/>
            <person name="Lu M."/>
            <person name="Misra M."/>
            <person name="Lapidus A."/>
            <person name="Nolan M."/>
            <person name="Lucas S."/>
            <person name="Hammon N."/>
            <person name="Deshpande S."/>
            <person name="Cheng J.F."/>
            <person name="Tapia R."/>
            <person name="Goodwin L.A."/>
            <person name="Pitluck S."/>
            <person name="Liolios K."/>
            <person name="Pagani I."/>
            <person name="Ivanova N."/>
            <person name="Mavromatis K."/>
            <person name="Mikhailova N."/>
            <person name="Huntemann M."/>
            <person name="Pati A."/>
            <person name="Chen A."/>
            <person name="Palaniappan K."/>
            <person name="Land M."/>
            <person name="Hauser L."/>
            <person name="Jeffries C.D."/>
            <person name="Rohde M."/>
            <person name="Spring S."/>
            <person name="Gronow S."/>
            <person name="Detter J.C."/>
            <person name="Bristow J."/>
            <person name="Eisen J.A."/>
            <person name="Markowitz V."/>
            <person name="Hugenholtz P."/>
            <person name="Kyrpides N.C."/>
            <person name="Woyke T."/>
            <person name="Klenk H.P."/>
        </authorList>
    </citation>
    <scope>NUCLEOTIDE SEQUENCE</scope>
    <source>
        <strain evidence="4">ATCC 51460 / DSM 7334 / H1</strain>
    </source>
</reference>
<evidence type="ECO:0000259" key="2">
    <source>
        <dbReference type="Pfam" id="PF13542"/>
    </source>
</evidence>
<dbReference type="HOGENOM" id="CLU_041900_0_1_12"/>
<dbReference type="PANTHER" id="PTHR33498">
    <property type="entry name" value="TRANSPOSASE FOR INSERTION SEQUENCE ELEMENT IS1557"/>
    <property type="match status" value="1"/>
</dbReference>
<evidence type="ECO:0000259" key="1">
    <source>
        <dbReference type="Pfam" id="PF01610"/>
    </source>
</evidence>
<evidence type="ECO:0000313" key="3">
    <source>
        <dbReference type="EMBL" id="AEJ20566.1"/>
    </source>
</evidence>
<accession>F8F4B9</accession>
<dbReference type="Proteomes" id="UP000000503">
    <property type="component" value="Chromosome"/>
</dbReference>
<dbReference type="PANTHER" id="PTHR33498:SF1">
    <property type="entry name" value="TRANSPOSASE FOR INSERTION SEQUENCE ELEMENT IS1557"/>
    <property type="match status" value="1"/>
</dbReference>
<dbReference type="InterPro" id="IPR032877">
    <property type="entry name" value="Transposase_HTH"/>
</dbReference>
<feature type="domain" description="Transposase IS204/IS1001/IS1096/IS1165 helix-turn-helix" evidence="2">
    <location>
        <begin position="92"/>
        <end position="141"/>
    </location>
</feature>
<sequence>MKDYELFQAALSLGNEWFVVQSDFNQTEKRLDIYLDFERGSQFECPVCHELCGAYDTKELVWQHLNFFQYKTYLHAWVPWVSCKKHGVKQIQVPWARERSGFTLLFEAMIMALVDEMPVKAIADMVGIEDTRLWRIIEYYVNKALEQSDLSQVRRVGVDETSSRKGHKYVSLFVDLDTNKVIFVTKGKDSLTLQAFKEHLVTYGGVPDAITDFSCDLSPAFINGIETLFPKAQITFDKFHVMKLLNQAVDETRRREQIEEKDLTKTRYIWLKNPENLTKKQKEKLQSLSSLQLKTGRAYRMKLVFQHIFKPGPVSFNREEALKKWYAWAVRSRIEPMVEFARTLKRHWNGIVRWFTSHITNAILEGLNSLVQAAKARARGFRSLDYFKLIIYRVAGKLGYLPI</sequence>
<dbReference type="KEGG" id="scd:Spica_2460"/>
<dbReference type="eggNOG" id="COG3464">
    <property type="taxonomic scope" value="Bacteria"/>
</dbReference>
<organism evidence="3 4">
    <name type="scientific">Gracilinema caldarium (strain ATCC 51460 / DSM 7334 / H1)</name>
    <name type="common">Treponema caldarium</name>
    <dbReference type="NCBI Taxonomy" id="744872"/>
    <lineage>
        <taxon>Bacteria</taxon>
        <taxon>Pseudomonadati</taxon>
        <taxon>Spirochaetota</taxon>
        <taxon>Spirochaetia</taxon>
        <taxon>Spirochaetales</taxon>
        <taxon>Breznakiellaceae</taxon>
        <taxon>Gracilinema</taxon>
    </lineage>
</organism>
<dbReference type="Pfam" id="PF01610">
    <property type="entry name" value="DDE_Tnp_ISL3"/>
    <property type="match status" value="1"/>
</dbReference>
<feature type="domain" description="Transposase IS204/IS1001/IS1096/IS1165 DDE" evidence="1">
    <location>
        <begin position="156"/>
        <end position="391"/>
    </location>
</feature>
<dbReference type="RefSeq" id="WP_013969845.1">
    <property type="nucleotide sequence ID" value="NC_015732.1"/>
</dbReference>
<dbReference type="InterPro" id="IPR002560">
    <property type="entry name" value="Transposase_DDE"/>
</dbReference>
<dbReference type="Pfam" id="PF13542">
    <property type="entry name" value="HTH_Tnp_ISL3"/>
    <property type="match status" value="1"/>
</dbReference>
<dbReference type="NCBIfam" id="NF033550">
    <property type="entry name" value="transpos_ISL3"/>
    <property type="match status" value="1"/>
</dbReference>
<keyword evidence="4" id="KW-1185">Reference proteome</keyword>
<proteinExistence type="predicted"/>
<name>F8F4B9_GRAC1</name>
<gene>
    <name evidence="3" type="ordered locus">Spica_2460</name>
</gene>
<dbReference type="AlphaFoldDB" id="F8F4B9"/>